<proteinExistence type="predicted"/>
<dbReference type="EMBL" id="WLYK01000006">
    <property type="protein sequence ID" value="MTD15431.1"/>
    <property type="molecule type" value="Genomic_DNA"/>
</dbReference>
<protein>
    <submittedName>
        <fullName evidence="3">Relaxase</fullName>
    </submittedName>
</protein>
<keyword evidence="4" id="KW-1185">Reference proteome</keyword>
<feature type="region of interest" description="Disordered" evidence="1">
    <location>
        <begin position="444"/>
        <end position="481"/>
    </location>
</feature>
<dbReference type="AlphaFoldDB" id="A0A7K1FMN6"/>
<gene>
    <name evidence="3" type="ORF">GIS00_15950</name>
</gene>
<name>A0A7K1FMN6_9ACTN</name>
<feature type="domain" description="MobA/VirD2-like nuclease" evidence="2">
    <location>
        <begin position="75"/>
        <end position="171"/>
    </location>
</feature>
<dbReference type="InterPro" id="IPR005094">
    <property type="entry name" value="Endonuclease_MobA/VirD2"/>
</dbReference>
<accession>A0A7K1FMN6</accession>
<sequence length="481" mass="51843">MIPKVTRGNDFHGLLQYLVGPGRANEHRDPHIVAADAVIQAYGPAGILDRRDAKALADELALPSLVTGRAPGRGVVWQCSLSIKAGDPPLTDEQWGAIAAGFIRKMGWTSDDLGEPGVPWLAIHHGTSKAGNDHIHLVVSAVRDDGSFINTFHDFTKAQQACRALEVEHGLRRLQSATLGVGSRGLTYAELQLQERTGREPSRRILERYVRAAATMAMTEAEFVQHLRAEGVRVAPYYAAGGTSAVVGYKVALAGEGERFFGGGHLAKDLTLPRLRSRWGDSPDATAQAVAVWRGTPPTVGHPQRPADLQMVVHRAVTELRSMNQRQRTVPLGDVRGWADAAGELAGVLAAWSLAADWDDRDPIVETIAVLSNLAQLRAPRRRGHGGRRPFSPHAAIAARSLPSAGRPDLIVELLGVLRLVGRAAKDCGQPRVAAQIHDFAGRSGDMSRRSETVGGSAASLSSAFERRYRSLQPRSDSERG</sequence>
<evidence type="ECO:0000259" key="2">
    <source>
        <dbReference type="Pfam" id="PF03432"/>
    </source>
</evidence>
<evidence type="ECO:0000256" key="1">
    <source>
        <dbReference type="SAM" id="MobiDB-lite"/>
    </source>
</evidence>
<comment type="caution">
    <text evidence="3">The sequence shown here is derived from an EMBL/GenBank/DDBJ whole genome shotgun (WGS) entry which is preliminary data.</text>
</comment>
<organism evidence="3 4">
    <name type="scientific">Nakamurella alba</name>
    <dbReference type="NCBI Taxonomy" id="2665158"/>
    <lineage>
        <taxon>Bacteria</taxon>
        <taxon>Bacillati</taxon>
        <taxon>Actinomycetota</taxon>
        <taxon>Actinomycetes</taxon>
        <taxon>Nakamurellales</taxon>
        <taxon>Nakamurellaceae</taxon>
        <taxon>Nakamurella</taxon>
    </lineage>
</organism>
<reference evidence="3 4" key="1">
    <citation type="submission" date="2019-11" db="EMBL/GenBank/DDBJ databases">
        <authorList>
            <person name="Jiang L.-Q."/>
        </authorList>
    </citation>
    <scope>NUCLEOTIDE SEQUENCE [LARGE SCALE GENOMIC DNA]</scope>
    <source>
        <strain evidence="3 4">YIM 132087</strain>
    </source>
</reference>
<dbReference type="Pfam" id="PF03432">
    <property type="entry name" value="Relaxase"/>
    <property type="match status" value="1"/>
</dbReference>
<evidence type="ECO:0000313" key="3">
    <source>
        <dbReference type="EMBL" id="MTD15431.1"/>
    </source>
</evidence>
<dbReference type="RefSeq" id="WP_154769440.1">
    <property type="nucleotide sequence ID" value="NZ_WLYK01000006.1"/>
</dbReference>
<evidence type="ECO:0000313" key="4">
    <source>
        <dbReference type="Proteomes" id="UP000460221"/>
    </source>
</evidence>
<dbReference type="Proteomes" id="UP000460221">
    <property type="component" value="Unassembled WGS sequence"/>
</dbReference>